<dbReference type="PANTHER" id="PTHR11927">
    <property type="entry name" value="GALACTOSIDE 2-L-FUCOSYLTRANSFERASE"/>
    <property type="match status" value="1"/>
</dbReference>
<comment type="caution">
    <text evidence="3">The sequence shown here is derived from an EMBL/GenBank/DDBJ whole genome shotgun (WGS) entry which is preliminary data.</text>
</comment>
<evidence type="ECO:0000256" key="2">
    <source>
        <dbReference type="ARBA" id="ARBA00022679"/>
    </source>
</evidence>
<gene>
    <name evidence="3" type="ORF">V6E02_04340</name>
</gene>
<accession>A0ABV0ED36</accession>
<dbReference type="Proteomes" id="UP001482231">
    <property type="component" value="Unassembled WGS sequence"/>
</dbReference>
<keyword evidence="4" id="KW-1185">Reference proteome</keyword>
<sequence length="293" mass="34003">MVIVRLCGGLGNQMFQYVAGYALARLHGSALRFDTSWFETNRLHNGLELDRVFGLTLAEATASDKRRILGWAAQRVVYRVLARKYLKPLRPRSMVMEPHFHYWPGFADLPDDVYLDGYWQSERYFASVAPELRERFRFALPLDPRSADLVEAMAQQESVSIHVRRGDFVSDPSVNQVHGVDLSGYYRAAIAAIRERVRQPIFYVFSDEPQWVRQHLEIPAQSVIVDHNRGEDSYRDMQLMSACRHHILANSSFSWWAAWLNPREDKIVIAPRQWFAVADLDTRDLYCQGWIVL</sequence>
<dbReference type="PANTHER" id="PTHR11927:SF9">
    <property type="entry name" value="L-FUCOSYLTRANSFERASE"/>
    <property type="match status" value="1"/>
</dbReference>
<evidence type="ECO:0000313" key="4">
    <source>
        <dbReference type="Proteomes" id="UP001482231"/>
    </source>
</evidence>
<evidence type="ECO:0000313" key="3">
    <source>
        <dbReference type="EMBL" id="MEO1766436.1"/>
    </source>
</evidence>
<proteinExistence type="predicted"/>
<evidence type="ECO:0000256" key="1">
    <source>
        <dbReference type="ARBA" id="ARBA00022676"/>
    </source>
</evidence>
<reference evidence="3 4" key="1">
    <citation type="submission" date="2024-02" db="EMBL/GenBank/DDBJ databases">
        <title>New thermophilic sulfur-oxidizing bacteria from a hot springs of the Uzon caldera (Kamchatka, Russia).</title>
        <authorList>
            <person name="Dukat A.M."/>
            <person name="Elcheninov A.G."/>
            <person name="Frolov E.N."/>
        </authorList>
    </citation>
    <scope>NUCLEOTIDE SEQUENCE [LARGE SCALE GENOMIC DNA]</scope>
    <source>
        <strain evidence="3 4">AK1</strain>
    </source>
</reference>
<organism evidence="3 4">
    <name type="scientific">Thiobacter aerophilum</name>
    <dbReference type="NCBI Taxonomy" id="3121275"/>
    <lineage>
        <taxon>Bacteria</taxon>
        <taxon>Pseudomonadati</taxon>
        <taxon>Pseudomonadota</taxon>
        <taxon>Betaproteobacteria</taxon>
        <taxon>Burkholderiales</taxon>
        <taxon>Thiobacteraceae</taxon>
        <taxon>Thiobacter</taxon>
    </lineage>
</organism>
<dbReference type="Gene3D" id="3.40.50.11350">
    <property type="match status" value="1"/>
</dbReference>
<keyword evidence="2" id="KW-0808">Transferase</keyword>
<dbReference type="InterPro" id="IPR002516">
    <property type="entry name" value="Glyco_trans_11"/>
</dbReference>
<dbReference type="CDD" id="cd11301">
    <property type="entry name" value="Fut1_Fut2_like"/>
    <property type="match status" value="1"/>
</dbReference>
<dbReference type="Pfam" id="PF01531">
    <property type="entry name" value="Glyco_transf_11"/>
    <property type="match status" value="1"/>
</dbReference>
<dbReference type="RefSeq" id="WP_347307493.1">
    <property type="nucleotide sequence ID" value="NZ_JBAJEX010000002.1"/>
</dbReference>
<keyword evidence="1" id="KW-0328">Glycosyltransferase</keyword>
<name>A0ABV0ED36_9BURK</name>
<protein>
    <submittedName>
        <fullName evidence="3">Alpha-1,2-fucosyltransferase</fullName>
    </submittedName>
</protein>
<dbReference type="EMBL" id="JBAJEX010000002">
    <property type="protein sequence ID" value="MEO1766436.1"/>
    <property type="molecule type" value="Genomic_DNA"/>
</dbReference>